<evidence type="ECO:0000259" key="1">
    <source>
        <dbReference type="PROSITE" id="PS51192"/>
    </source>
</evidence>
<evidence type="ECO:0000313" key="4">
    <source>
        <dbReference type="Proteomes" id="UP000051957"/>
    </source>
</evidence>
<dbReference type="PANTHER" id="PTHR47396">
    <property type="entry name" value="TYPE I RESTRICTION ENZYME ECOKI R PROTEIN"/>
    <property type="match status" value="1"/>
</dbReference>
<dbReference type="EMBL" id="AZGK01000023">
    <property type="protein sequence ID" value="KRM44758.1"/>
    <property type="molecule type" value="Genomic_DNA"/>
</dbReference>
<accession>A0A0R1YYY2</accession>
<dbReference type="SUPFAM" id="SSF52540">
    <property type="entry name" value="P-loop containing nucleoside triphosphate hydrolases"/>
    <property type="match status" value="1"/>
</dbReference>
<name>A0A0R1YYY2_9LACO</name>
<dbReference type="InterPro" id="IPR027417">
    <property type="entry name" value="P-loop_NTPase"/>
</dbReference>
<dbReference type="GO" id="GO:0016787">
    <property type="term" value="F:hydrolase activity"/>
    <property type="evidence" value="ECO:0007669"/>
    <property type="project" value="InterPro"/>
</dbReference>
<dbReference type="RefSeq" id="WP_057911343.1">
    <property type="nucleotide sequence ID" value="NZ_AZGK01000023.1"/>
</dbReference>
<dbReference type="InterPro" id="IPR001650">
    <property type="entry name" value="Helicase_C-like"/>
</dbReference>
<feature type="domain" description="Helicase C-terminal" evidence="2">
    <location>
        <begin position="204"/>
        <end position="412"/>
    </location>
</feature>
<evidence type="ECO:0000313" key="3">
    <source>
        <dbReference type="EMBL" id="KRM44758.1"/>
    </source>
</evidence>
<dbReference type="SMART" id="SM00487">
    <property type="entry name" value="DEXDc"/>
    <property type="match status" value="1"/>
</dbReference>
<dbReference type="AlphaFoldDB" id="A0A0R1YYY2"/>
<reference evidence="3 4" key="1">
    <citation type="journal article" date="2015" name="Genome Announc.">
        <title>Expanding the biotechnology potential of lactobacilli through comparative genomics of 213 strains and associated genera.</title>
        <authorList>
            <person name="Sun Z."/>
            <person name="Harris H.M."/>
            <person name="McCann A."/>
            <person name="Guo C."/>
            <person name="Argimon S."/>
            <person name="Zhang W."/>
            <person name="Yang X."/>
            <person name="Jeffery I.B."/>
            <person name="Cooney J.C."/>
            <person name="Kagawa T.F."/>
            <person name="Liu W."/>
            <person name="Song Y."/>
            <person name="Salvetti E."/>
            <person name="Wrobel A."/>
            <person name="Rasinkangas P."/>
            <person name="Parkhill J."/>
            <person name="Rea M.C."/>
            <person name="O'Sullivan O."/>
            <person name="Ritari J."/>
            <person name="Douillard F.P."/>
            <person name="Paul Ross R."/>
            <person name="Yang R."/>
            <person name="Briner A.E."/>
            <person name="Felis G.E."/>
            <person name="de Vos W.M."/>
            <person name="Barrangou R."/>
            <person name="Klaenhammer T.R."/>
            <person name="Caufield P.W."/>
            <person name="Cui Y."/>
            <person name="Zhang H."/>
            <person name="O'Toole P.W."/>
        </authorList>
    </citation>
    <scope>NUCLEOTIDE SEQUENCE [LARGE SCALE GENOMIC DNA]</scope>
    <source>
        <strain evidence="3 4">DSM 5707</strain>
    </source>
</reference>
<organism evidence="3 4">
    <name type="scientific">Lentilactobacillus parabuchneri DSM 5707 = NBRC 107865</name>
    <dbReference type="NCBI Taxonomy" id="1423784"/>
    <lineage>
        <taxon>Bacteria</taxon>
        <taxon>Bacillati</taxon>
        <taxon>Bacillota</taxon>
        <taxon>Bacilli</taxon>
        <taxon>Lactobacillales</taxon>
        <taxon>Lactobacillaceae</taxon>
        <taxon>Lentilactobacillus</taxon>
    </lineage>
</organism>
<comment type="caution">
    <text evidence="3">The sequence shown here is derived from an EMBL/GenBank/DDBJ whole genome shotgun (WGS) entry which is preliminary data.</text>
</comment>
<dbReference type="InterPro" id="IPR050742">
    <property type="entry name" value="Helicase_Restrict-Modif_Enz"/>
</dbReference>
<dbReference type="PROSITE" id="PS51194">
    <property type="entry name" value="HELICASE_CTER"/>
    <property type="match status" value="1"/>
</dbReference>
<dbReference type="GO" id="GO:0005524">
    <property type="term" value="F:ATP binding"/>
    <property type="evidence" value="ECO:0007669"/>
    <property type="project" value="InterPro"/>
</dbReference>
<protein>
    <submittedName>
        <fullName evidence="3">Type III restriction protein res subunit</fullName>
    </submittedName>
</protein>
<dbReference type="GO" id="GO:0003677">
    <property type="term" value="F:DNA binding"/>
    <property type="evidence" value="ECO:0007669"/>
    <property type="project" value="InterPro"/>
</dbReference>
<dbReference type="PANTHER" id="PTHR47396:SF1">
    <property type="entry name" value="ATP-DEPENDENT HELICASE IRC3-RELATED"/>
    <property type="match status" value="1"/>
</dbReference>
<dbReference type="SMART" id="SM00490">
    <property type="entry name" value="HELICc"/>
    <property type="match status" value="1"/>
</dbReference>
<dbReference type="GO" id="GO:0005829">
    <property type="term" value="C:cytosol"/>
    <property type="evidence" value="ECO:0007669"/>
    <property type="project" value="TreeGrafter"/>
</dbReference>
<sequence>MFQLRDYQTEELTKIVNSMKKGHRSIMVQSPPRTGKTVIMAEIARRTTANGKRILFIVHRKEIVDQVVATFKAQQVNMKLSQIGMVQTFTRHVDKLTTPDVIFVDEGHHALAKSYRRILSAFPKAYKLLFTATPYRMNGESFDKIADDLIIGKPIDWLIEHHNLAPMEYYAPKQIDTALLKTKRTGEFSEESIAKAIKPKIYGNAVKNYQKLANGKQAIAYTYNVASTKRLAEAFNNAGISCQAVSGKTPKDERDRIIQDYREGKIQIITNAELFTEGLDLPNVDCVIMLRPTQSLSLYLQFAMRSMNPRKGKTAIIIDHVGNVERFGLPTDYRTWTLQGSKKQKTNSTTAVVSSVTVCEHCFATFYRKGDTCPFCGAQLTKDEEIEVVEDAKLERVDTKVKQMVKQMMESNVAMNVADKKPAELTSMAELQAYAKLHKYKRGWVFYQAKAKGLIRK</sequence>
<dbReference type="PROSITE" id="PS51192">
    <property type="entry name" value="HELICASE_ATP_BIND_1"/>
    <property type="match status" value="1"/>
</dbReference>
<dbReference type="InterPro" id="IPR006935">
    <property type="entry name" value="Helicase/UvrB_N"/>
</dbReference>
<gene>
    <name evidence="3" type="ORF">FC51_GL001315</name>
</gene>
<proteinExistence type="predicted"/>
<dbReference type="Proteomes" id="UP000051957">
    <property type="component" value="Unassembled WGS sequence"/>
</dbReference>
<feature type="domain" description="Helicase ATP-binding" evidence="1">
    <location>
        <begin position="17"/>
        <end position="152"/>
    </location>
</feature>
<dbReference type="Pfam" id="PF00271">
    <property type="entry name" value="Helicase_C"/>
    <property type="match status" value="1"/>
</dbReference>
<dbReference type="PATRIC" id="fig|1423784.4.peg.1337"/>
<dbReference type="Pfam" id="PF04851">
    <property type="entry name" value="ResIII"/>
    <property type="match status" value="1"/>
</dbReference>
<dbReference type="Gene3D" id="3.40.50.300">
    <property type="entry name" value="P-loop containing nucleotide triphosphate hydrolases"/>
    <property type="match status" value="2"/>
</dbReference>
<dbReference type="InterPro" id="IPR014001">
    <property type="entry name" value="Helicase_ATP-bd"/>
</dbReference>
<evidence type="ECO:0000259" key="2">
    <source>
        <dbReference type="PROSITE" id="PS51194"/>
    </source>
</evidence>